<gene>
    <name evidence="2" type="ORF">C1645_881462</name>
</gene>
<dbReference type="EMBL" id="QKYT01000757">
    <property type="protein sequence ID" value="RIA81696.1"/>
    <property type="molecule type" value="Genomic_DNA"/>
</dbReference>
<name>A0A397SAD7_9GLOM</name>
<proteinExistence type="predicted"/>
<evidence type="ECO:0000313" key="2">
    <source>
        <dbReference type="EMBL" id="RIA81696.1"/>
    </source>
</evidence>
<protein>
    <recommendedName>
        <fullName evidence="1">AAA-ATPase-like domain-containing protein</fullName>
    </recommendedName>
</protein>
<feature type="domain" description="AAA-ATPase-like" evidence="1">
    <location>
        <begin position="54"/>
        <end position="281"/>
    </location>
</feature>
<reference evidence="2 3" key="1">
    <citation type="submission" date="2018-06" db="EMBL/GenBank/DDBJ databases">
        <title>Comparative genomics reveals the genomic features of Rhizophagus irregularis, R. cerebriforme, R. diaphanum and Gigaspora rosea, and their symbiotic lifestyle signature.</title>
        <authorList>
            <person name="Morin E."/>
            <person name="San Clemente H."/>
            <person name="Chen E.C.H."/>
            <person name="De La Providencia I."/>
            <person name="Hainaut M."/>
            <person name="Kuo A."/>
            <person name="Kohler A."/>
            <person name="Murat C."/>
            <person name="Tang N."/>
            <person name="Roy S."/>
            <person name="Loubradou J."/>
            <person name="Henrissat B."/>
            <person name="Grigoriev I.V."/>
            <person name="Corradi N."/>
            <person name="Roux C."/>
            <person name="Martin F.M."/>
        </authorList>
    </citation>
    <scope>NUCLEOTIDE SEQUENCE [LARGE SCALE GENOMIC DNA]</scope>
    <source>
        <strain evidence="2 3">DAOM 227022</strain>
    </source>
</reference>
<dbReference type="PANTHER" id="PTHR34825:SF1">
    <property type="entry name" value="AAA-ATPASE-LIKE DOMAIN-CONTAINING PROTEIN"/>
    <property type="match status" value="1"/>
</dbReference>
<dbReference type="Pfam" id="PF09820">
    <property type="entry name" value="AAA-ATPase_like"/>
    <property type="match status" value="1"/>
</dbReference>
<evidence type="ECO:0000313" key="3">
    <source>
        <dbReference type="Proteomes" id="UP000265703"/>
    </source>
</evidence>
<dbReference type="PANTHER" id="PTHR34825">
    <property type="entry name" value="CONSERVED PROTEIN, WITH A WEAK D-GALACTARATE DEHYDRATASE/ALTRONATE HYDROLASE DOMAIN"/>
    <property type="match status" value="1"/>
</dbReference>
<keyword evidence="3" id="KW-1185">Reference proteome</keyword>
<sequence length="453" mass="53139">MSFPKITQENELLKNKLKAVQKEAELQQPPWEPSPKKQKIMTQGTATLFAGKIPIGWDNFGEIMNGGCTFLDKTLLISEFIECNSKVSLVVRPRRFGKTINLTMLKEFFSIPIHLDNEDYRRELFKDTKIMKERPDLFDKHFCKHPVIFLSLKGFDNCKTWSEMKVKLLGMLTTLYKNHSYIYDKLDPYEKKRFNQIRSEDENCKRIDDALVDLSKHLKDYHRSNCIVLIDEYDHPLDIAYRYQYYEEARGFFASLFGALLKSNDKNLEKALLVGVSRVAKPAGLNNLKVFPMHNKKFVDCFGFTEDEISILLQHNDMKCQLDDVRQWYNGYWVGNYLHLYNPWSINSFIDDGTLKAHWIDTGGTKAIKDLLWNSTEDFKNNTLTLLKGHAIKIGIMEDIDYNMLTQKVDQILWTLLYYAGYLTKNENDELCIPNMEVFMEWQGWLTNSNWIQ</sequence>
<dbReference type="OrthoDB" id="5584915at2759"/>
<comment type="caution">
    <text evidence="2">The sequence shown here is derived from an EMBL/GenBank/DDBJ whole genome shotgun (WGS) entry which is preliminary data.</text>
</comment>
<dbReference type="AlphaFoldDB" id="A0A397SAD7"/>
<organism evidence="2 3">
    <name type="scientific">Glomus cerebriforme</name>
    <dbReference type="NCBI Taxonomy" id="658196"/>
    <lineage>
        <taxon>Eukaryota</taxon>
        <taxon>Fungi</taxon>
        <taxon>Fungi incertae sedis</taxon>
        <taxon>Mucoromycota</taxon>
        <taxon>Glomeromycotina</taxon>
        <taxon>Glomeromycetes</taxon>
        <taxon>Glomerales</taxon>
        <taxon>Glomeraceae</taxon>
        <taxon>Glomus</taxon>
    </lineage>
</organism>
<accession>A0A397SAD7</accession>
<dbReference type="Proteomes" id="UP000265703">
    <property type="component" value="Unassembled WGS sequence"/>
</dbReference>
<evidence type="ECO:0000259" key="1">
    <source>
        <dbReference type="Pfam" id="PF09820"/>
    </source>
</evidence>
<dbReference type="InterPro" id="IPR018631">
    <property type="entry name" value="AAA-ATPase-like_dom"/>
</dbReference>
<dbReference type="STRING" id="658196.A0A397SAD7"/>